<dbReference type="AlphaFoldDB" id="A0A6J7KQ61"/>
<proteinExistence type="predicted"/>
<dbReference type="EMBL" id="CAFBNE010000063">
    <property type="protein sequence ID" value="CAB4957013.1"/>
    <property type="molecule type" value="Genomic_DNA"/>
</dbReference>
<accession>A0A6J7KQ61</accession>
<name>A0A6J7KQ61_9ZZZZ</name>
<sequence length="98" mass="10600">MKTSEKAPLRWGSSCIADASMLMSGWAAMSAVRTSVSLVMVTFVPRGSSPESTERAARRRASSGAFVMLPLCPRARWPVAVERKVGWAFSQTLAPVVE</sequence>
<gene>
    <name evidence="1" type="ORF">UFOPK3772_01938</name>
</gene>
<protein>
    <submittedName>
        <fullName evidence="1">Unannotated protein</fullName>
    </submittedName>
</protein>
<organism evidence="1">
    <name type="scientific">freshwater metagenome</name>
    <dbReference type="NCBI Taxonomy" id="449393"/>
    <lineage>
        <taxon>unclassified sequences</taxon>
        <taxon>metagenomes</taxon>
        <taxon>ecological metagenomes</taxon>
    </lineage>
</organism>
<evidence type="ECO:0000313" key="1">
    <source>
        <dbReference type="EMBL" id="CAB4957013.1"/>
    </source>
</evidence>
<reference evidence="1" key="1">
    <citation type="submission" date="2020-05" db="EMBL/GenBank/DDBJ databases">
        <authorList>
            <person name="Chiriac C."/>
            <person name="Salcher M."/>
            <person name="Ghai R."/>
            <person name="Kavagutti S V."/>
        </authorList>
    </citation>
    <scope>NUCLEOTIDE SEQUENCE</scope>
</reference>